<sequence length="111" mass="12132">MMNLSSYLTNSYPCDKAGIYGTGKYDVSGIIHCKSFKKEGGKNAFLIRDPISTFLLTIRSSRVTNLDDPGRYESRQLLAISSDSRPPSHALDLHPIAGARFSAALLPLEGK</sequence>
<evidence type="ECO:0000313" key="2">
    <source>
        <dbReference type="Proteomes" id="UP001054837"/>
    </source>
</evidence>
<keyword evidence="2" id="KW-1185">Reference proteome</keyword>
<dbReference type="Proteomes" id="UP001054837">
    <property type="component" value="Unassembled WGS sequence"/>
</dbReference>
<reference evidence="1 2" key="1">
    <citation type="submission" date="2021-06" db="EMBL/GenBank/DDBJ databases">
        <title>Caerostris darwini draft genome.</title>
        <authorList>
            <person name="Kono N."/>
            <person name="Arakawa K."/>
        </authorList>
    </citation>
    <scope>NUCLEOTIDE SEQUENCE [LARGE SCALE GENOMIC DNA]</scope>
</reference>
<proteinExistence type="predicted"/>
<name>A0AAV4QFV0_9ARAC</name>
<dbReference type="EMBL" id="BPLQ01004324">
    <property type="protein sequence ID" value="GIY07236.1"/>
    <property type="molecule type" value="Genomic_DNA"/>
</dbReference>
<comment type="caution">
    <text evidence="1">The sequence shown here is derived from an EMBL/GenBank/DDBJ whole genome shotgun (WGS) entry which is preliminary data.</text>
</comment>
<dbReference type="AlphaFoldDB" id="A0AAV4QFV0"/>
<gene>
    <name evidence="1" type="ORF">CDAR_570671</name>
</gene>
<accession>A0AAV4QFV0</accession>
<protein>
    <submittedName>
        <fullName evidence="1">Uncharacterized protein</fullName>
    </submittedName>
</protein>
<evidence type="ECO:0000313" key="1">
    <source>
        <dbReference type="EMBL" id="GIY07236.1"/>
    </source>
</evidence>
<organism evidence="1 2">
    <name type="scientific">Caerostris darwini</name>
    <dbReference type="NCBI Taxonomy" id="1538125"/>
    <lineage>
        <taxon>Eukaryota</taxon>
        <taxon>Metazoa</taxon>
        <taxon>Ecdysozoa</taxon>
        <taxon>Arthropoda</taxon>
        <taxon>Chelicerata</taxon>
        <taxon>Arachnida</taxon>
        <taxon>Araneae</taxon>
        <taxon>Araneomorphae</taxon>
        <taxon>Entelegynae</taxon>
        <taxon>Araneoidea</taxon>
        <taxon>Araneidae</taxon>
        <taxon>Caerostris</taxon>
    </lineage>
</organism>